<proteinExistence type="predicted"/>
<sequence>MDQLYLIARVAGQRVAFPSAEIDSVVEIEAITPVPRGPRHIAGLAALRSRVLTVISAEAALGLDAPPPDPATVHHAAVVTCEGHLYGVIVEEVEDVVTISGAVQPLRSGFGSGWARVALGMMEYEGEALLLLGTAALVAGPLASAA</sequence>
<dbReference type="InterPro" id="IPR002545">
    <property type="entry name" value="CheW-lke_dom"/>
</dbReference>
<dbReference type="InterPro" id="IPR039315">
    <property type="entry name" value="CheW"/>
</dbReference>
<dbReference type="SMART" id="SM00260">
    <property type="entry name" value="CheW"/>
    <property type="match status" value="1"/>
</dbReference>
<feature type="domain" description="CheW-like" evidence="1">
    <location>
        <begin position="2"/>
        <end position="143"/>
    </location>
</feature>
<evidence type="ECO:0000313" key="3">
    <source>
        <dbReference type="Proteomes" id="UP000776276"/>
    </source>
</evidence>
<accession>A0ABS6BJA3</accession>
<reference evidence="2 3" key="1">
    <citation type="submission" date="2021-06" db="EMBL/GenBank/DDBJ databases">
        <title>Sphingomonas sp. XMGL2, whole genome shotgun sequencing project.</title>
        <authorList>
            <person name="Zhao G."/>
            <person name="Shen L."/>
        </authorList>
    </citation>
    <scope>NUCLEOTIDE SEQUENCE [LARGE SCALE GENOMIC DNA]</scope>
    <source>
        <strain evidence="2 3">XMGL2</strain>
    </source>
</reference>
<dbReference type="PROSITE" id="PS50851">
    <property type="entry name" value="CHEW"/>
    <property type="match status" value="1"/>
</dbReference>
<comment type="caution">
    <text evidence="2">The sequence shown here is derived from an EMBL/GenBank/DDBJ whole genome shotgun (WGS) entry which is preliminary data.</text>
</comment>
<dbReference type="EMBL" id="JAHKRT010000005">
    <property type="protein sequence ID" value="MBU3078393.1"/>
    <property type="molecule type" value="Genomic_DNA"/>
</dbReference>
<dbReference type="PANTHER" id="PTHR22617">
    <property type="entry name" value="CHEMOTAXIS SENSOR HISTIDINE KINASE-RELATED"/>
    <property type="match status" value="1"/>
</dbReference>
<evidence type="ECO:0000259" key="1">
    <source>
        <dbReference type="PROSITE" id="PS50851"/>
    </source>
</evidence>
<protein>
    <submittedName>
        <fullName evidence="2">Chemotaxis protein CheW</fullName>
    </submittedName>
</protein>
<keyword evidence="3" id="KW-1185">Reference proteome</keyword>
<gene>
    <name evidence="2" type="ORF">KOF26_10985</name>
</gene>
<evidence type="ECO:0000313" key="2">
    <source>
        <dbReference type="EMBL" id="MBU3078393.1"/>
    </source>
</evidence>
<name>A0ABS6BJA3_9SPHN</name>
<dbReference type="PANTHER" id="PTHR22617:SF23">
    <property type="entry name" value="CHEMOTAXIS PROTEIN CHEW"/>
    <property type="match status" value="1"/>
</dbReference>
<dbReference type="Pfam" id="PF01584">
    <property type="entry name" value="CheW"/>
    <property type="match status" value="1"/>
</dbReference>
<organism evidence="2 3">
    <name type="scientific">Sphingomonas quercus</name>
    <dbReference type="NCBI Taxonomy" id="2842451"/>
    <lineage>
        <taxon>Bacteria</taxon>
        <taxon>Pseudomonadati</taxon>
        <taxon>Pseudomonadota</taxon>
        <taxon>Alphaproteobacteria</taxon>
        <taxon>Sphingomonadales</taxon>
        <taxon>Sphingomonadaceae</taxon>
        <taxon>Sphingomonas</taxon>
    </lineage>
</organism>
<dbReference type="Proteomes" id="UP000776276">
    <property type="component" value="Unassembled WGS sequence"/>
</dbReference>